<dbReference type="GO" id="GO:0016567">
    <property type="term" value="P:protein ubiquitination"/>
    <property type="evidence" value="ECO:0007669"/>
    <property type="project" value="TreeGrafter"/>
</dbReference>
<feature type="domain" description="UBP-type" evidence="11">
    <location>
        <begin position="298"/>
        <end position="389"/>
    </location>
</feature>
<dbReference type="GO" id="GO:0005737">
    <property type="term" value="C:cytoplasm"/>
    <property type="evidence" value="ECO:0007669"/>
    <property type="project" value="UniProtKB-SubCell"/>
</dbReference>
<keyword evidence="3" id="KW-0597">Phosphoprotein</keyword>
<dbReference type="PROSITE" id="PS50089">
    <property type="entry name" value="ZF_RING_2"/>
    <property type="match status" value="1"/>
</dbReference>
<dbReference type="InterPro" id="IPR001607">
    <property type="entry name" value="Znf_UBP"/>
</dbReference>
<evidence type="ECO:0000256" key="5">
    <source>
        <dbReference type="ARBA" id="ARBA00022771"/>
    </source>
</evidence>
<dbReference type="SMART" id="SM00184">
    <property type="entry name" value="RING"/>
    <property type="match status" value="1"/>
</dbReference>
<accession>A0A8S1CJR4</accession>
<evidence type="ECO:0008006" key="14">
    <source>
        <dbReference type="Google" id="ProtNLM"/>
    </source>
</evidence>
<keyword evidence="5 7" id="KW-0863">Zinc-finger</keyword>
<organism evidence="12 13">
    <name type="scientific">Cloeon dipterum</name>
    <dbReference type="NCBI Taxonomy" id="197152"/>
    <lineage>
        <taxon>Eukaryota</taxon>
        <taxon>Metazoa</taxon>
        <taxon>Ecdysozoa</taxon>
        <taxon>Arthropoda</taxon>
        <taxon>Hexapoda</taxon>
        <taxon>Insecta</taxon>
        <taxon>Pterygota</taxon>
        <taxon>Palaeoptera</taxon>
        <taxon>Ephemeroptera</taxon>
        <taxon>Pisciforma</taxon>
        <taxon>Baetidae</taxon>
        <taxon>Cloeon</taxon>
    </lineage>
</organism>
<feature type="region of interest" description="Disordered" evidence="9">
    <location>
        <begin position="557"/>
        <end position="584"/>
    </location>
</feature>
<evidence type="ECO:0000313" key="13">
    <source>
        <dbReference type="Proteomes" id="UP000494165"/>
    </source>
</evidence>
<dbReference type="GO" id="GO:0007265">
    <property type="term" value="P:Ras protein signal transduction"/>
    <property type="evidence" value="ECO:0007669"/>
    <property type="project" value="TreeGrafter"/>
</dbReference>
<dbReference type="PROSITE" id="PS50271">
    <property type="entry name" value="ZF_UBP"/>
    <property type="match status" value="1"/>
</dbReference>
<dbReference type="SUPFAM" id="SSF57850">
    <property type="entry name" value="RING/U-box"/>
    <property type="match status" value="1"/>
</dbReference>
<feature type="coiled-coil region" evidence="8">
    <location>
        <begin position="430"/>
        <end position="496"/>
    </location>
</feature>
<evidence type="ECO:0000256" key="3">
    <source>
        <dbReference type="ARBA" id="ARBA00022553"/>
    </source>
</evidence>
<dbReference type="PANTHER" id="PTHR24007:SF7">
    <property type="entry name" value="BRCA1-ASSOCIATED PROTEIN"/>
    <property type="match status" value="1"/>
</dbReference>
<feature type="domain" description="RING-type" evidence="10">
    <location>
        <begin position="261"/>
        <end position="301"/>
    </location>
</feature>
<comment type="subcellular location">
    <subcellularLocation>
        <location evidence="1">Cytoplasm</location>
    </subcellularLocation>
</comment>
<dbReference type="GO" id="GO:0008139">
    <property type="term" value="F:nuclear localization sequence binding"/>
    <property type="evidence" value="ECO:0007669"/>
    <property type="project" value="UniProtKB-ARBA"/>
</dbReference>
<dbReference type="InterPro" id="IPR011422">
    <property type="entry name" value="BRAP2/ETP1_RRM"/>
</dbReference>
<proteinExistence type="predicted"/>
<dbReference type="InterPro" id="IPR001841">
    <property type="entry name" value="Znf_RING"/>
</dbReference>
<comment type="caution">
    <text evidence="12">The sequence shown here is derived from an EMBL/GenBank/DDBJ whole genome shotgun (WGS) entry which is preliminary data.</text>
</comment>
<evidence type="ECO:0000256" key="2">
    <source>
        <dbReference type="ARBA" id="ARBA00022490"/>
    </source>
</evidence>
<gene>
    <name evidence="12" type="ORF">CLODIP_2_CD02550</name>
</gene>
<dbReference type="GO" id="GO:0008270">
    <property type="term" value="F:zinc ion binding"/>
    <property type="evidence" value="ECO:0007669"/>
    <property type="project" value="UniProtKB-KW"/>
</dbReference>
<dbReference type="Pfam" id="PF13639">
    <property type="entry name" value="zf-RING_2"/>
    <property type="match status" value="1"/>
</dbReference>
<feature type="compositionally biased region" description="Low complexity" evidence="9">
    <location>
        <begin position="75"/>
        <end position="87"/>
    </location>
</feature>
<protein>
    <recommendedName>
        <fullName evidence="14">RING-type domain-containing protein</fullName>
    </recommendedName>
</protein>
<feature type="region of interest" description="Disordered" evidence="9">
    <location>
        <begin position="32"/>
        <end position="99"/>
    </location>
</feature>
<reference evidence="12 13" key="1">
    <citation type="submission" date="2020-04" db="EMBL/GenBank/DDBJ databases">
        <authorList>
            <person name="Alioto T."/>
            <person name="Alioto T."/>
            <person name="Gomez Garrido J."/>
        </authorList>
    </citation>
    <scope>NUCLEOTIDE SEQUENCE [LARGE SCALE GENOMIC DNA]</scope>
</reference>
<dbReference type="Pfam" id="PF02148">
    <property type="entry name" value="zf-UBP"/>
    <property type="match status" value="1"/>
</dbReference>
<sequence>MSYGVSLCLFRLEIGDEYPLLDHLSYSAPKYQHRKMASRGASKEKQLKGGDSKKQKGQREMRSIRVETVLGPAASSSPLKNSPCSSKEQTPQPAESICDGSSVAETVASSSKTGASELVSFVSGNPFVEVTKGILHLYKENELTSLEGEAQRSEQVCLLAVPSSLSCQDLLAFTAACHEDMKHLRIIKPEDTSASLNHYMALIEFRSQVAADEFYHTFHGAPYSSLSDDELCNVAYVSGVEVVREGNCVEPPPGHTELPTCPVCLERMDESVDGILTILCNHSFHSNCLAKWVDATCPVCRYVQTPEAVDNKCFECQSAESLWICLICGHVGCGRYVQGHASQHFLETQHCYSMQLGSNRVWDYVGDNFVHRLLQNKDDGKMVAVGADQQGRSPEKPGGGDEKADSLQLEFTYLLTSQLESQRLYFEDRLVRMQQEVHNEREELREKVDKLSEDNRTLRKQVDILKKEKTAQEKKIQSLNTKLASAKSELQQEVSMSQSMQQNQSAWEQKFGDLEKKFNNYQSEKEKELADVREQLRDVMFFFEAKNQISQSELKDEITEGQIVMPPTPSTSSSVSKNRKKKHR</sequence>
<keyword evidence="6" id="KW-0862">Zinc</keyword>
<keyword evidence="13" id="KW-1185">Reference proteome</keyword>
<dbReference type="OrthoDB" id="273556at2759"/>
<evidence type="ECO:0000313" key="12">
    <source>
        <dbReference type="EMBL" id="CAB3369077.1"/>
    </source>
</evidence>
<evidence type="ECO:0000256" key="8">
    <source>
        <dbReference type="SAM" id="Coils"/>
    </source>
</evidence>
<dbReference type="Gene3D" id="3.30.40.10">
    <property type="entry name" value="Zinc/RING finger domain, C3HC4 (zinc finger)"/>
    <property type="match status" value="2"/>
</dbReference>
<dbReference type="Pfam" id="PF07576">
    <property type="entry name" value="BRAP2"/>
    <property type="match status" value="1"/>
</dbReference>
<keyword evidence="2" id="KW-0963">Cytoplasm</keyword>
<dbReference type="Proteomes" id="UP000494165">
    <property type="component" value="Unassembled WGS sequence"/>
</dbReference>
<evidence type="ECO:0000256" key="7">
    <source>
        <dbReference type="PROSITE-ProRule" id="PRU00502"/>
    </source>
</evidence>
<dbReference type="SMART" id="SM00290">
    <property type="entry name" value="ZnF_UBP"/>
    <property type="match status" value="1"/>
</dbReference>
<dbReference type="InterPro" id="IPR047243">
    <property type="entry name" value="RING-H2_BRAP2"/>
</dbReference>
<evidence type="ECO:0000256" key="6">
    <source>
        <dbReference type="ARBA" id="ARBA00022833"/>
    </source>
</evidence>
<dbReference type="AlphaFoldDB" id="A0A8S1CJR4"/>
<dbReference type="GO" id="GO:0061630">
    <property type="term" value="F:ubiquitin protein ligase activity"/>
    <property type="evidence" value="ECO:0007669"/>
    <property type="project" value="TreeGrafter"/>
</dbReference>
<dbReference type="EMBL" id="CADEPI010000042">
    <property type="protein sequence ID" value="CAB3369077.1"/>
    <property type="molecule type" value="Genomic_DNA"/>
</dbReference>
<dbReference type="PANTHER" id="PTHR24007">
    <property type="entry name" value="BRCA1-ASSOCIATED PROTEIN"/>
    <property type="match status" value="1"/>
</dbReference>
<feature type="compositionally biased region" description="Basic and acidic residues" evidence="9">
    <location>
        <begin position="41"/>
        <end position="65"/>
    </location>
</feature>
<evidence type="ECO:0000259" key="11">
    <source>
        <dbReference type="PROSITE" id="PS50271"/>
    </source>
</evidence>
<keyword evidence="8" id="KW-0175">Coiled coil</keyword>
<evidence type="ECO:0000256" key="4">
    <source>
        <dbReference type="ARBA" id="ARBA00022723"/>
    </source>
</evidence>
<evidence type="ECO:0000259" key="10">
    <source>
        <dbReference type="PROSITE" id="PS50089"/>
    </source>
</evidence>
<evidence type="ECO:0000256" key="9">
    <source>
        <dbReference type="SAM" id="MobiDB-lite"/>
    </source>
</evidence>
<dbReference type="FunFam" id="3.30.40.10:FF:000206">
    <property type="entry name" value="BRCA1-associated protein isoform X1"/>
    <property type="match status" value="1"/>
</dbReference>
<name>A0A8S1CJR4_9INSE</name>
<dbReference type="InterPro" id="IPR013083">
    <property type="entry name" value="Znf_RING/FYVE/PHD"/>
</dbReference>
<keyword evidence="4" id="KW-0479">Metal-binding</keyword>
<evidence type="ECO:0000256" key="1">
    <source>
        <dbReference type="ARBA" id="ARBA00004496"/>
    </source>
</evidence>
<dbReference type="CDD" id="cd16457">
    <property type="entry name" value="RING-H2_BRAP2"/>
    <property type="match status" value="1"/>
</dbReference>